<dbReference type="GO" id="GO:0005996">
    <property type="term" value="P:monosaccharide metabolic process"/>
    <property type="evidence" value="ECO:0007669"/>
    <property type="project" value="InterPro"/>
</dbReference>
<keyword evidence="1" id="KW-0413">Isomerase</keyword>
<feature type="domain" description="L-arabinose isomerase central" evidence="3">
    <location>
        <begin position="72"/>
        <end position="181"/>
    </location>
</feature>
<dbReference type="SUPFAM" id="SSF53743">
    <property type="entry name" value="FucI/AraA N-terminal and middle domains"/>
    <property type="match status" value="1"/>
</dbReference>
<evidence type="ECO:0000256" key="2">
    <source>
        <dbReference type="ARBA" id="ARBA00023277"/>
    </source>
</evidence>
<dbReference type="AlphaFoldDB" id="X1NZ89"/>
<dbReference type="PANTHER" id="PTHR36120:SF2">
    <property type="entry name" value="FUCOSE ISOMERASE"/>
    <property type="match status" value="1"/>
</dbReference>
<dbReference type="PANTHER" id="PTHR36120">
    <property type="entry name" value="FUCOSE ISOMERASE"/>
    <property type="match status" value="1"/>
</dbReference>
<dbReference type="InterPro" id="IPR009015">
    <property type="entry name" value="Fucose_isomerase_N/cen_sf"/>
</dbReference>
<evidence type="ECO:0000259" key="3">
    <source>
        <dbReference type="Pfam" id="PF24856"/>
    </source>
</evidence>
<evidence type="ECO:0000313" key="4">
    <source>
        <dbReference type="EMBL" id="GAI49382.1"/>
    </source>
</evidence>
<feature type="non-terminal residue" evidence="4">
    <location>
        <position position="241"/>
    </location>
</feature>
<dbReference type="InterPro" id="IPR055390">
    <property type="entry name" value="AraA_central"/>
</dbReference>
<sequence length="241" mass="27106">GLRASGVKVLSVSSSEPNDLIEPLNTIKTIADLKLLRLLVVRDLEHNNAKYDPRMYEPRWIGPAYQRLLKQIFGITIEFATFKELISYYDKIKDSQTQAEYKKFLEGSAGIKEPSKKDIFKAVKMYLVVKRLMEAKNANGFTIDCLSSIKENKLPTIPCLAISRLNDMGFPSACEGDIDTVISNAISLYLTGHPGFQSDPVIDISKKQVISAHCIMSTCFDGKQYNPYYFRTHTETHKGVG</sequence>
<dbReference type="EMBL" id="BARV01034670">
    <property type="protein sequence ID" value="GAI49382.1"/>
    <property type="molecule type" value="Genomic_DNA"/>
</dbReference>
<gene>
    <name evidence="4" type="ORF">S06H3_54237</name>
</gene>
<reference evidence="4" key="1">
    <citation type="journal article" date="2014" name="Front. Microbiol.">
        <title>High frequency of phylogenetically diverse reductive dehalogenase-homologous genes in deep subseafloor sedimentary metagenomes.</title>
        <authorList>
            <person name="Kawai M."/>
            <person name="Futagami T."/>
            <person name="Toyoda A."/>
            <person name="Takaki Y."/>
            <person name="Nishi S."/>
            <person name="Hori S."/>
            <person name="Arai W."/>
            <person name="Tsubouchi T."/>
            <person name="Morono Y."/>
            <person name="Uchiyama I."/>
            <person name="Ito T."/>
            <person name="Fujiyama A."/>
            <person name="Inagaki F."/>
            <person name="Takami H."/>
        </authorList>
    </citation>
    <scope>NUCLEOTIDE SEQUENCE</scope>
    <source>
        <strain evidence="4">Expedition CK06-06</strain>
    </source>
</reference>
<proteinExistence type="predicted"/>
<evidence type="ECO:0000256" key="1">
    <source>
        <dbReference type="ARBA" id="ARBA00023235"/>
    </source>
</evidence>
<comment type="caution">
    <text evidence="4">The sequence shown here is derived from an EMBL/GenBank/DDBJ whole genome shotgun (WGS) entry which is preliminary data.</text>
</comment>
<keyword evidence="2" id="KW-0119">Carbohydrate metabolism</keyword>
<dbReference type="Pfam" id="PF24856">
    <property type="entry name" value="AraA_central"/>
    <property type="match status" value="1"/>
</dbReference>
<organism evidence="4">
    <name type="scientific">marine sediment metagenome</name>
    <dbReference type="NCBI Taxonomy" id="412755"/>
    <lineage>
        <taxon>unclassified sequences</taxon>
        <taxon>metagenomes</taxon>
        <taxon>ecological metagenomes</taxon>
    </lineage>
</organism>
<feature type="non-terminal residue" evidence="4">
    <location>
        <position position="1"/>
    </location>
</feature>
<dbReference type="GO" id="GO:0016861">
    <property type="term" value="F:intramolecular oxidoreductase activity, interconverting aldoses and ketoses"/>
    <property type="evidence" value="ECO:0007669"/>
    <property type="project" value="InterPro"/>
</dbReference>
<accession>X1NZ89</accession>
<name>X1NZ89_9ZZZZ</name>
<protein>
    <recommendedName>
        <fullName evidence="3">L-arabinose isomerase central domain-containing protein</fullName>
    </recommendedName>
</protein>
<dbReference type="GO" id="GO:0005737">
    <property type="term" value="C:cytoplasm"/>
    <property type="evidence" value="ECO:0007669"/>
    <property type="project" value="InterPro"/>
</dbReference>